<gene>
    <name evidence="2" type="ORF">ACFL27_11350</name>
</gene>
<dbReference type="EMBL" id="JBHPBY010000124">
    <property type="protein sequence ID" value="MFC1850779.1"/>
    <property type="molecule type" value="Genomic_DNA"/>
</dbReference>
<name>A0ABV6YX52_UNCC1</name>
<dbReference type="Proteomes" id="UP001594351">
    <property type="component" value="Unassembled WGS sequence"/>
</dbReference>
<feature type="domain" description="AB hydrolase-1" evidence="1">
    <location>
        <begin position="30"/>
        <end position="133"/>
    </location>
</feature>
<dbReference type="GO" id="GO:0016787">
    <property type="term" value="F:hydrolase activity"/>
    <property type="evidence" value="ECO:0007669"/>
    <property type="project" value="UniProtKB-KW"/>
</dbReference>
<dbReference type="Pfam" id="PF00561">
    <property type="entry name" value="Abhydrolase_1"/>
    <property type="match status" value="1"/>
</dbReference>
<proteinExistence type="predicted"/>
<dbReference type="InterPro" id="IPR000073">
    <property type="entry name" value="AB_hydrolase_1"/>
</dbReference>
<keyword evidence="2" id="KW-0378">Hydrolase</keyword>
<evidence type="ECO:0000313" key="3">
    <source>
        <dbReference type="Proteomes" id="UP001594351"/>
    </source>
</evidence>
<dbReference type="Gene3D" id="3.40.50.1820">
    <property type="entry name" value="alpha/beta hydrolase"/>
    <property type="match status" value="1"/>
</dbReference>
<accession>A0ABV6YX52</accession>
<dbReference type="PANTHER" id="PTHR47381">
    <property type="entry name" value="ALPHA/BETA-HYDROLASES SUPERFAMILY PROTEIN"/>
    <property type="match status" value="1"/>
</dbReference>
<reference evidence="2 3" key="1">
    <citation type="submission" date="2024-09" db="EMBL/GenBank/DDBJ databases">
        <title>Laminarin stimulates single cell rates of sulfate reduction while oxygen inhibits transcriptomic activity in coastal marine sediment.</title>
        <authorList>
            <person name="Lindsay M."/>
            <person name="Orcutt B."/>
            <person name="Emerson D."/>
            <person name="Stepanauskas R."/>
            <person name="D'Angelo T."/>
        </authorList>
    </citation>
    <scope>NUCLEOTIDE SEQUENCE [LARGE SCALE GENOMIC DNA]</scope>
    <source>
        <strain evidence="2">SAG AM-311-K15</strain>
    </source>
</reference>
<dbReference type="SUPFAM" id="SSF53474">
    <property type="entry name" value="alpha/beta-Hydrolases"/>
    <property type="match status" value="1"/>
</dbReference>
<keyword evidence="3" id="KW-1185">Reference proteome</keyword>
<organism evidence="2 3">
    <name type="scientific">candidate division CSSED10-310 bacterium</name>
    <dbReference type="NCBI Taxonomy" id="2855610"/>
    <lineage>
        <taxon>Bacteria</taxon>
        <taxon>Bacteria division CSSED10-310</taxon>
    </lineage>
</organism>
<dbReference type="InterPro" id="IPR029058">
    <property type="entry name" value="AB_hydrolase_fold"/>
</dbReference>
<sequence>MITAESRELAGVPTLLMCRDDEGRIGGRGTILFFHGLHASKEVQHKELYSLAEHGFLVVGVDVIGHGERRYPDAARRFSAANPDIESDIDEVVIQTVAEIPAIIDALCLLKLSHESRFGIGGISLGAYIAYQAIIAEPRLSVATPILGSPIAHCDRPDSPHRHPEKFFPVAILSQNAGQDANVPPAPARQFHQALRPFYELAPERLRHEEYKGVGHFMPENVWLKLWSEVLRWFDTFL</sequence>
<protein>
    <submittedName>
        <fullName evidence="2">Alpha/beta hydrolase family protein</fullName>
        <ecNumber evidence="2">3.4.-.-</ecNumber>
    </submittedName>
</protein>
<evidence type="ECO:0000259" key="1">
    <source>
        <dbReference type="Pfam" id="PF00561"/>
    </source>
</evidence>
<comment type="caution">
    <text evidence="2">The sequence shown here is derived from an EMBL/GenBank/DDBJ whole genome shotgun (WGS) entry which is preliminary data.</text>
</comment>
<dbReference type="EC" id="3.4.-.-" evidence="2"/>
<dbReference type="PANTHER" id="PTHR47381:SF3">
    <property type="entry name" value="ALPHA_BETA-HYDROLASES SUPERFAMILY PROTEIN"/>
    <property type="match status" value="1"/>
</dbReference>
<evidence type="ECO:0000313" key="2">
    <source>
        <dbReference type="EMBL" id="MFC1850779.1"/>
    </source>
</evidence>